<feature type="repeat" description="TPR" evidence="3">
    <location>
        <begin position="203"/>
        <end position="236"/>
    </location>
</feature>
<organism evidence="4 5">
    <name type="scientific">Pinibacter soli</name>
    <dbReference type="NCBI Taxonomy" id="3044211"/>
    <lineage>
        <taxon>Bacteria</taxon>
        <taxon>Pseudomonadati</taxon>
        <taxon>Bacteroidota</taxon>
        <taxon>Chitinophagia</taxon>
        <taxon>Chitinophagales</taxon>
        <taxon>Chitinophagaceae</taxon>
        <taxon>Pinibacter</taxon>
    </lineage>
</organism>
<sequence length="280" mass="32179">MKTRYLSQTEFNDNFGNEMADANSIYKGMIANGTKEYSLLTFDFTYISDAKDKLDSLAVFLSNNYGFKNYPIKKQKGYWELKGDATAFPLDSSNLMYWAIDLYYKGYEFDCKLTGYGALADPNNQNFPKLDSNLYDHYFDIAMEAYNKRNLGMAIIHFSTAIRIDPKNPDAWYSRGLIKDELRTQKAARCDYDKALELAPHFVDALISRATNKDESGEFDEALKDYDEAILLDPKNTMAYFNRGNTKFNKGNKKEACMDWTKAKSLGAEYAQKRIDEVCK</sequence>
<dbReference type="PANTHER" id="PTHR44858:SF1">
    <property type="entry name" value="UDP-N-ACETYLGLUCOSAMINE--PEPTIDE N-ACETYLGLUCOSAMINYLTRANSFERASE SPINDLY-RELATED"/>
    <property type="match status" value="1"/>
</dbReference>
<evidence type="ECO:0000256" key="3">
    <source>
        <dbReference type="PROSITE-ProRule" id="PRU00339"/>
    </source>
</evidence>
<gene>
    <name evidence="4" type="ORF">QJ048_15525</name>
</gene>
<dbReference type="InterPro" id="IPR011990">
    <property type="entry name" value="TPR-like_helical_dom_sf"/>
</dbReference>
<keyword evidence="5" id="KW-1185">Reference proteome</keyword>
<dbReference type="PROSITE" id="PS50005">
    <property type="entry name" value="TPR"/>
    <property type="match status" value="1"/>
</dbReference>
<dbReference type="InterPro" id="IPR019734">
    <property type="entry name" value="TPR_rpt"/>
</dbReference>
<dbReference type="PANTHER" id="PTHR44858">
    <property type="entry name" value="TETRATRICOPEPTIDE REPEAT PROTEIN 6"/>
    <property type="match status" value="1"/>
</dbReference>
<evidence type="ECO:0000256" key="2">
    <source>
        <dbReference type="ARBA" id="ARBA00022803"/>
    </source>
</evidence>
<accession>A0ABT6RF57</accession>
<dbReference type="SMART" id="SM00028">
    <property type="entry name" value="TPR"/>
    <property type="match status" value="4"/>
</dbReference>
<dbReference type="SUPFAM" id="SSF48452">
    <property type="entry name" value="TPR-like"/>
    <property type="match status" value="1"/>
</dbReference>
<name>A0ABT6RF57_9BACT</name>
<dbReference type="Proteomes" id="UP001226434">
    <property type="component" value="Unassembled WGS sequence"/>
</dbReference>
<dbReference type="Gene3D" id="1.25.40.10">
    <property type="entry name" value="Tetratricopeptide repeat domain"/>
    <property type="match status" value="2"/>
</dbReference>
<dbReference type="EMBL" id="JASBRG010000007">
    <property type="protein sequence ID" value="MDI3321204.1"/>
    <property type="molecule type" value="Genomic_DNA"/>
</dbReference>
<evidence type="ECO:0000256" key="1">
    <source>
        <dbReference type="ARBA" id="ARBA00022737"/>
    </source>
</evidence>
<keyword evidence="1" id="KW-0677">Repeat</keyword>
<dbReference type="Pfam" id="PF13414">
    <property type="entry name" value="TPR_11"/>
    <property type="match status" value="1"/>
</dbReference>
<comment type="caution">
    <text evidence="4">The sequence shown here is derived from an EMBL/GenBank/DDBJ whole genome shotgun (WGS) entry which is preliminary data.</text>
</comment>
<keyword evidence="2 3" id="KW-0802">TPR repeat</keyword>
<reference evidence="4 5" key="1">
    <citation type="submission" date="2023-05" db="EMBL/GenBank/DDBJ databases">
        <title>Genome sequence of Pinibacter sp. MAH-24.</title>
        <authorList>
            <person name="Huq M.A."/>
        </authorList>
    </citation>
    <scope>NUCLEOTIDE SEQUENCE [LARGE SCALE GENOMIC DNA]</scope>
    <source>
        <strain evidence="4 5">MAH-24</strain>
    </source>
</reference>
<evidence type="ECO:0000313" key="4">
    <source>
        <dbReference type="EMBL" id="MDI3321204.1"/>
    </source>
</evidence>
<dbReference type="RefSeq" id="WP_282335314.1">
    <property type="nucleotide sequence ID" value="NZ_JASBRG010000007.1"/>
</dbReference>
<proteinExistence type="predicted"/>
<dbReference type="InterPro" id="IPR050498">
    <property type="entry name" value="Ycf3"/>
</dbReference>
<dbReference type="Pfam" id="PF13181">
    <property type="entry name" value="TPR_8"/>
    <property type="match status" value="1"/>
</dbReference>
<evidence type="ECO:0000313" key="5">
    <source>
        <dbReference type="Proteomes" id="UP001226434"/>
    </source>
</evidence>
<protein>
    <submittedName>
        <fullName evidence="4">Tetratricopeptide repeat protein</fullName>
    </submittedName>
</protein>